<dbReference type="EMBL" id="MTYJ01000007">
    <property type="protein sequence ID" value="OQV24235.1"/>
    <property type="molecule type" value="Genomic_DNA"/>
</dbReference>
<sequence>MDRGSSSSHQNNYPSNSDARPKNATELKKEDRWYFSADQLRKTPSTSTDPAEQNKEAWSRYQCAELVQSIGQRMKLPQVAINTAILFMHRFYQFHTMSRFHRHTMAPVFVFLAAKVDETPRRLDMVVRETQRILYPNEAPLEPTSEKYLEEVQNMVTHENVLLQTLAFDLSVQHPHSHVIRCCQLIRCDKELSHAAYDLASCALHFTSLCIQYTPILIASMCVHVAAKWSNVKIPVSEPEKKPWWYFMDPSLTEVQIEKVAEDFLNAVEAYPSRVRTKIWSQVLGQGRVPAGHPAGMAMAGASRPPPGPSTMTAGSAVAAPNHSHKPDASGGQMVRPSQVRSSPVEQQQQQPLSQSKLLGLQGQPGNPTPPPTVSRPSGPPRPPPPGGPPPPASHRPQAPAPPPSDSRRMQQPPVPGGEKQRQPQQPPPHEDARRSQPIVRREEMTVVRREEVTMIRKEEVTTTVIKKEERVHDGNTKPPSRPPLPAFPPPPPRFSAASHPPPPPPASLANGTGASAGSVAIGHVGEKRSMNGNGNSDSPSAKKRRTDDPSVPAENTLRS</sequence>
<organism evidence="11 12">
    <name type="scientific">Hypsibius exemplaris</name>
    <name type="common">Freshwater tardigrade</name>
    <dbReference type="NCBI Taxonomy" id="2072580"/>
    <lineage>
        <taxon>Eukaryota</taxon>
        <taxon>Metazoa</taxon>
        <taxon>Ecdysozoa</taxon>
        <taxon>Tardigrada</taxon>
        <taxon>Eutardigrada</taxon>
        <taxon>Parachela</taxon>
        <taxon>Hypsibioidea</taxon>
        <taxon>Hypsibiidae</taxon>
        <taxon>Hypsibius</taxon>
    </lineage>
</organism>
<gene>
    <name evidence="11" type="ORF">BV898_01778</name>
</gene>
<dbReference type="InterPro" id="IPR006671">
    <property type="entry name" value="Cyclin_N"/>
</dbReference>
<evidence type="ECO:0000256" key="8">
    <source>
        <dbReference type="RuleBase" id="RU000383"/>
    </source>
</evidence>
<feature type="region of interest" description="Disordered" evidence="9">
    <location>
        <begin position="291"/>
        <end position="560"/>
    </location>
</feature>
<feature type="compositionally biased region" description="Polar residues" evidence="9">
    <location>
        <begin position="531"/>
        <end position="540"/>
    </location>
</feature>
<feature type="region of interest" description="Disordered" evidence="9">
    <location>
        <begin position="1"/>
        <end position="55"/>
    </location>
</feature>
<dbReference type="Pfam" id="PF21797">
    <property type="entry name" value="CycT2-like_C"/>
    <property type="match status" value="1"/>
</dbReference>
<dbReference type="SUPFAM" id="SSF47954">
    <property type="entry name" value="Cyclin-like"/>
    <property type="match status" value="2"/>
</dbReference>
<feature type="domain" description="Cyclin-like" evidence="10">
    <location>
        <begin position="177"/>
        <end position="266"/>
    </location>
</feature>
<keyword evidence="5 8" id="KW-0195">Cyclin</keyword>
<dbReference type="GO" id="GO:0016538">
    <property type="term" value="F:cyclin-dependent protein serine/threonine kinase regulator activity"/>
    <property type="evidence" value="ECO:0007669"/>
    <property type="project" value="InterPro"/>
</dbReference>
<evidence type="ECO:0000256" key="3">
    <source>
        <dbReference type="ARBA" id="ARBA00022553"/>
    </source>
</evidence>
<dbReference type="GO" id="GO:0006357">
    <property type="term" value="P:regulation of transcription by RNA polymerase II"/>
    <property type="evidence" value="ECO:0007669"/>
    <property type="project" value="InterPro"/>
</dbReference>
<feature type="compositionally biased region" description="Polar residues" evidence="9">
    <location>
        <begin position="42"/>
        <end position="51"/>
    </location>
</feature>
<evidence type="ECO:0000313" key="11">
    <source>
        <dbReference type="EMBL" id="OQV24235.1"/>
    </source>
</evidence>
<dbReference type="InterPro" id="IPR036915">
    <property type="entry name" value="Cyclin-like_sf"/>
</dbReference>
<evidence type="ECO:0000256" key="1">
    <source>
        <dbReference type="ARBA" id="ARBA00004123"/>
    </source>
</evidence>
<protein>
    <submittedName>
        <fullName evidence="11">Cyclin-T1</fullName>
    </submittedName>
</protein>
<dbReference type="AlphaFoldDB" id="A0A1W0X9M1"/>
<dbReference type="Proteomes" id="UP000192578">
    <property type="component" value="Unassembled WGS sequence"/>
</dbReference>
<dbReference type="OrthoDB" id="25002at2759"/>
<feature type="domain" description="Cyclin-like" evidence="10">
    <location>
        <begin position="65"/>
        <end position="164"/>
    </location>
</feature>
<keyword evidence="12" id="KW-1185">Reference proteome</keyword>
<dbReference type="PANTHER" id="PTHR10026">
    <property type="entry name" value="CYCLIN"/>
    <property type="match status" value="1"/>
</dbReference>
<dbReference type="SMART" id="SM00385">
    <property type="entry name" value="CYCLIN"/>
    <property type="match status" value="2"/>
</dbReference>
<evidence type="ECO:0000259" key="10">
    <source>
        <dbReference type="SMART" id="SM00385"/>
    </source>
</evidence>
<dbReference type="GO" id="GO:0005634">
    <property type="term" value="C:nucleus"/>
    <property type="evidence" value="ECO:0007669"/>
    <property type="project" value="UniProtKB-SubCell"/>
</dbReference>
<evidence type="ECO:0000256" key="4">
    <source>
        <dbReference type="ARBA" id="ARBA00023015"/>
    </source>
</evidence>
<keyword evidence="4" id="KW-0805">Transcription regulation</keyword>
<feature type="compositionally biased region" description="Low complexity" evidence="9">
    <location>
        <begin position="291"/>
        <end position="302"/>
    </location>
</feature>
<name>A0A1W0X9M1_HYPEX</name>
<feature type="compositionally biased region" description="Low complexity" evidence="9">
    <location>
        <begin position="337"/>
        <end position="366"/>
    </location>
</feature>
<keyword evidence="6" id="KW-0804">Transcription</keyword>
<dbReference type="FunFam" id="1.10.472.10:FF:000004">
    <property type="entry name" value="Cyclin T2"/>
    <property type="match status" value="1"/>
</dbReference>
<comment type="caution">
    <text evidence="11">The sequence shown here is derived from an EMBL/GenBank/DDBJ whole genome shotgun (WGS) entry which is preliminary data.</text>
</comment>
<comment type="similarity">
    <text evidence="2">Belongs to the cyclin family. Cyclin C subfamily.</text>
</comment>
<evidence type="ECO:0000313" key="12">
    <source>
        <dbReference type="Proteomes" id="UP000192578"/>
    </source>
</evidence>
<dbReference type="CDD" id="cd20539">
    <property type="entry name" value="CYCLIN_CCNT_rpt2"/>
    <property type="match status" value="1"/>
</dbReference>
<accession>A0A1W0X9M1</accession>
<comment type="subcellular location">
    <subcellularLocation>
        <location evidence="1">Nucleus</location>
    </subcellularLocation>
</comment>
<keyword evidence="3" id="KW-0597">Phosphoprotein</keyword>
<feature type="compositionally biased region" description="Basic and acidic residues" evidence="9">
    <location>
        <begin position="19"/>
        <end position="33"/>
    </location>
</feature>
<feature type="compositionally biased region" description="Pro residues" evidence="9">
    <location>
        <begin position="367"/>
        <end position="405"/>
    </location>
</feature>
<dbReference type="Gene3D" id="1.10.472.10">
    <property type="entry name" value="Cyclin-like"/>
    <property type="match status" value="2"/>
</dbReference>
<proteinExistence type="inferred from homology"/>
<evidence type="ECO:0000256" key="5">
    <source>
        <dbReference type="ARBA" id="ARBA00023127"/>
    </source>
</evidence>
<dbReference type="Pfam" id="PF00134">
    <property type="entry name" value="Cyclin_N"/>
    <property type="match status" value="1"/>
</dbReference>
<evidence type="ECO:0000256" key="6">
    <source>
        <dbReference type="ARBA" id="ARBA00023163"/>
    </source>
</evidence>
<feature type="compositionally biased region" description="Basic and acidic residues" evidence="9">
    <location>
        <begin position="429"/>
        <end position="476"/>
    </location>
</feature>
<reference evidence="12" key="1">
    <citation type="submission" date="2017-01" db="EMBL/GenBank/DDBJ databases">
        <title>Comparative genomics of anhydrobiosis in the tardigrade Hypsibius dujardini.</title>
        <authorList>
            <person name="Yoshida Y."/>
            <person name="Koutsovoulos G."/>
            <person name="Laetsch D."/>
            <person name="Stevens L."/>
            <person name="Kumar S."/>
            <person name="Horikawa D."/>
            <person name="Ishino K."/>
            <person name="Komine S."/>
            <person name="Tomita M."/>
            <person name="Blaxter M."/>
            <person name="Arakawa K."/>
        </authorList>
    </citation>
    <scope>NUCLEOTIDE SEQUENCE [LARGE SCALE GENOMIC DNA]</scope>
    <source>
        <strain evidence="12">Z151</strain>
    </source>
</reference>
<dbReference type="InterPro" id="IPR013763">
    <property type="entry name" value="Cyclin-like_dom"/>
</dbReference>
<evidence type="ECO:0000256" key="7">
    <source>
        <dbReference type="ARBA" id="ARBA00023242"/>
    </source>
</evidence>
<feature type="compositionally biased region" description="Polar residues" evidence="9">
    <location>
        <begin position="1"/>
        <end position="18"/>
    </location>
</feature>
<evidence type="ECO:0000256" key="2">
    <source>
        <dbReference type="ARBA" id="ARBA00008638"/>
    </source>
</evidence>
<evidence type="ECO:0000256" key="9">
    <source>
        <dbReference type="SAM" id="MobiDB-lite"/>
    </source>
</evidence>
<feature type="compositionally biased region" description="Pro residues" evidence="9">
    <location>
        <begin position="480"/>
        <end position="507"/>
    </location>
</feature>
<keyword evidence="7" id="KW-0539">Nucleus</keyword>
<dbReference type="InterPro" id="IPR043198">
    <property type="entry name" value="Cyclin/Ssn8"/>
</dbReference>